<evidence type="ECO:0000313" key="8">
    <source>
        <dbReference type="Proteomes" id="UP000243820"/>
    </source>
</evidence>
<name>A0AAX0Q8X4_9EURY</name>
<reference evidence="7 8" key="1">
    <citation type="journal article" date="2017" name="BMC Genomics">
        <title>Genomic analysis of methanogenic archaea reveals a shift towards energy conservation.</title>
        <authorList>
            <person name="Gilmore S.P."/>
            <person name="Henske J.K."/>
            <person name="Sexton J.A."/>
            <person name="Solomon K.V."/>
            <person name="Seppala S."/>
            <person name="Yoo J.I."/>
            <person name="Huyett L.M."/>
            <person name="Pressman A."/>
            <person name="Cogan J.Z."/>
            <person name="Kivenson V."/>
            <person name="Peng X."/>
            <person name="Tan Y."/>
            <person name="Valentine D.L."/>
            <person name="O'Malley M.A."/>
        </authorList>
    </citation>
    <scope>NUCLEOTIDE SEQUENCE [LARGE SCALE GENOMIC DNA]</scope>
    <source>
        <strain evidence="7 8">XII</strain>
    </source>
</reference>
<dbReference type="EMBL" id="LMVO01000006">
    <property type="protein sequence ID" value="PAV09829.1"/>
    <property type="molecule type" value="Genomic_DNA"/>
</dbReference>
<keyword evidence="3" id="KW-0210">Decarboxylase</keyword>
<evidence type="ECO:0000256" key="5">
    <source>
        <dbReference type="ARBA" id="ARBA00023239"/>
    </source>
</evidence>
<dbReference type="InterPro" id="IPR052357">
    <property type="entry name" value="Orn_Lys_Arg_decarboxylase-I"/>
</dbReference>
<organism evidence="7 8">
    <name type="scientific">Methanocorpusculum parvum</name>
    <dbReference type="NCBI Taxonomy" id="2193"/>
    <lineage>
        <taxon>Archaea</taxon>
        <taxon>Methanobacteriati</taxon>
        <taxon>Methanobacteriota</taxon>
        <taxon>Stenosarchaea group</taxon>
        <taxon>Methanomicrobia</taxon>
        <taxon>Methanomicrobiales</taxon>
        <taxon>Methanocorpusculaceae</taxon>
        <taxon>Methanocorpusculum</taxon>
    </lineage>
</organism>
<evidence type="ECO:0000256" key="3">
    <source>
        <dbReference type="ARBA" id="ARBA00022793"/>
    </source>
</evidence>
<protein>
    <recommendedName>
        <fullName evidence="6">Orn/Lys/Arg decarboxylases family 1 pyridoxal-P attachment site domain-containing protein</fullName>
    </recommendedName>
</protein>
<comment type="caution">
    <text evidence="7">The sequence shown here is derived from an EMBL/GenBank/DDBJ whole genome shotgun (WGS) entry which is preliminary data.</text>
</comment>
<dbReference type="InterPro" id="IPR000310">
    <property type="entry name" value="Orn/Lys/Arg_deCO2ase_major_dom"/>
</dbReference>
<keyword evidence="8" id="KW-1185">Reference proteome</keyword>
<dbReference type="GO" id="GO:0016831">
    <property type="term" value="F:carboxy-lyase activity"/>
    <property type="evidence" value="ECO:0007669"/>
    <property type="project" value="UniProtKB-KW"/>
</dbReference>
<dbReference type="PANTHER" id="PTHR43277">
    <property type="entry name" value="ARGININE DECARBOXYLASE"/>
    <property type="match status" value="1"/>
</dbReference>
<dbReference type="Gene3D" id="3.40.640.10">
    <property type="entry name" value="Type I PLP-dependent aspartate aminotransferase-like (Major domain)"/>
    <property type="match status" value="1"/>
</dbReference>
<dbReference type="InterPro" id="IPR015424">
    <property type="entry name" value="PyrdxlP-dep_Trfase"/>
</dbReference>
<evidence type="ECO:0000256" key="1">
    <source>
        <dbReference type="ARBA" id="ARBA00001933"/>
    </source>
</evidence>
<dbReference type="Proteomes" id="UP000243820">
    <property type="component" value="Unassembled WGS sequence"/>
</dbReference>
<dbReference type="Pfam" id="PF03711">
    <property type="entry name" value="OKR_DC_1_C"/>
    <property type="match status" value="1"/>
</dbReference>
<evidence type="ECO:0000256" key="2">
    <source>
        <dbReference type="ARBA" id="ARBA00010671"/>
    </source>
</evidence>
<evidence type="ECO:0000313" key="7">
    <source>
        <dbReference type="EMBL" id="PAV09829.1"/>
    </source>
</evidence>
<dbReference type="SUPFAM" id="SSF53383">
    <property type="entry name" value="PLP-dependent transferases"/>
    <property type="match status" value="1"/>
</dbReference>
<dbReference type="Gene3D" id="3.90.105.10">
    <property type="entry name" value="Molybdopterin biosynthesis moea protein, domain 2"/>
    <property type="match status" value="1"/>
</dbReference>
<keyword evidence="5" id="KW-0456">Lyase</keyword>
<dbReference type="InterPro" id="IPR008286">
    <property type="entry name" value="Prn/Lys/Arg_de-COase_C"/>
</dbReference>
<comment type="similarity">
    <text evidence="2">Belongs to the Orn/Lys/Arg decarboxylase class-I family.</text>
</comment>
<dbReference type="InterPro" id="IPR036633">
    <property type="entry name" value="Prn/Lys/Arg_de-COase_C_sf"/>
</dbReference>
<dbReference type="RefSeq" id="WP_095641892.1">
    <property type="nucleotide sequence ID" value="NZ_LMVO01000006.1"/>
</dbReference>
<keyword evidence="4" id="KW-0663">Pyridoxal phosphate</keyword>
<proteinExistence type="inferred from homology"/>
<accession>A0AAX0Q8X4</accession>
<feature type="domain" description="Orn/Lys/Arg decarboxylases family 1 pyridoxal-P attachment site" evidence="6">
    <location>
        <begin position="224"/>
        <end position="238"/>
    </location>
</feature>
<evidence type="ECO:0000256" key="4">
    <source>
        <dbReference type="ARBA" id="ARBA00022898"/>
    </source>
</evidence>
<dbReference type="AlphaFoldDB" id="A0AAX0Q8X4"/>
<sequence>MSTLSIISFLTEHADKKTVSFHMPGHKGSAVYRRFGYGDFLKKMMDCDITEIPGADNLFQTEGILKAAQEKYARLYGVQRSYLLINGTSCGVIAAVMASVPKGKKLIMARNSHKAIFNALVLADIQPVYAYPEIISEYGISGGITADEIERCLDENPDAEAVILPSPNYYGICSDIRAIAEVVHKKGKTLIIDQAHGAHLRFFRKAEFTDMPESAEEQGADIVVNSIHKTLASFTQSAVLNLNSDRVDHYVLEDKLQMLESTSPSYLLMGSLDINAHLLEEHGKTLMTEWYENLMYFYKEADTIKGLRIIGSPLNTDAGISMDITKINLDMSTAGIDGSRLEELLMERGIFAELTTGPILMCMTGIGNTLEDVKRLIEALKDISACCSAVPAPSPEKSSVPAILKEKLQLFPVPQDKERIPLTKGAGRICASSIIPYPPGIPFICPGEQLTDEVISYIKQLRDAGEKVIGINDRGEITVARQRT</sequence>
<comment type="cofactor">
    <cofactor evidence="1">
        <name>pyridoxal 5'-phosphate</name>
        <dbReference type="ChEBI" id="CHEBI:597326"/>
    </cofactor>
</comment>
<dbReference type="SUPFAM" id="SSF55904">
    <property type="entry name" value="Ornithine decarboxylase C-terminal domain"/>
    <property type="match status" value="1"/>
</dbReference>
<dbReference type="PROSITE" id="PS00703">
    <property type="entry name" value="OKR_DC_1"/>
    <property type="match status" value="1"/>
</dbReference>
<dbReference type="InterPro" id="IPR015421">
    <property type="entry name" value="PyrdxlP-dep_Trfase_major"/>
</dbReference>
<dbReference type="PANTHER" id="PTHR43277:SF4">
    <property type="entry name" value="ARGININE DECARBOXYLASE"/>
    <property type="match status" value="1"/>
</dbReference>
<evidence type="ECO:0000259" key="6">
    <source>
        <dbReference type="PROSITE" id="PS00703"/>
    </source>
</evidence>
<gene>
    <name evidence="7" type="ORF">ASJ83_04975</name>
</gene>
<dbReference type="Pfam" id="PF01276">
    <property type="entry name" value="OKR_DC_1"/>
    <property type="match status" value="1"/>
</dbReference>